<reference evidence="1 2" key="1">
    <citation type="journal article" date="2022" name="New Phytol.">
        <title>Ecological generalism drives hyperdiversity of secondary metabolite gene clusters in xylarialean endophytes.</title>
        <authorList>
            <person name="Franco M.E.E."/>
            <person name="Wisecaver J.H."/>
            <person name="Arnold A.E."/>
            <person name="Ju Y.M."/>
            <person name="Slot J.C."/>
            <person name="Ahrendt S."/>
            <person name="Moore L.P."/>
            <person name="Eastman K.E."/>
            <person name="Scott K."/>
            <person name="Konkel Z."/>
            <person name="Mondo S.J."/>
            <person name="Kuo A."/>
            <person name="Hayes R.D."/>
            <person name="Haridas S."/>
            <person name="Andreopoulos B."/>
            <person name="Riley R."/>
            <person name="LaButti K."/>
            <person name="Pangilinan J."/>
            <person name="Lipzen A."/>
            <person name="Amirebrahimi M."/>
            <person name="Yan J."/>
            <person name="Adam C."/>
            <person name="Keymanesh K."/>
            <person name="Ng V."/>
            <person name="Louie K."/>
            <person name="Northen T."/>
            <person name="Drula E."/>
            <person name="Henrissat B."/>
            <person name="Hsieh H.M."/>
            <person name="Youens-Clark K."/>
            <person name="Lutzoni F."/>
            <person name="Miadlikowska J."/>
            <person name="Eastwood D.C."/>
            <person name="Hamelin R.C."/>
            <person name="Grigoriev I.V."/>
            <person name="U'Ren J.M."/>
        </authorList>
    </citation>
    <scope>NUCLEOTIDE SEQUENCE [LARGE SCALE GENOMIC DNA]</scope>
    <source>
        <strain evidence="1 2">CBS 119005</strain>
    </source>
</reference>
<gene>
    <name evidence="1" type="ORF">F4820DRAFT_70416</name>
</gene>
<accession>A0ACB9YQ39</accession>
<comment type="caution">
    <text evidence="1">The sequence shown here is derived from an EMBL/GenBank/DDBJ whole genome shotgun (WGS) entry which is preliminary data.</text>
</comment>
<sequence>MVAASDLNEIPPSLFASVCHPLVTQVSASVNGWFLENWSFPDEAARIKFVKTGFSRVTCLYFPVSRDDRISHACKLLSILFLIDDQLEYLSLSDGTAYNEHLMPLCRGDAQPNQNSPVEWMMYHIWEEMRQCNRELANGVLEPVFTFMRAQTSPERLQIKDLGPYLKYRQNDVGQILLAALMRYCMDLYISPDELESVKGIELNVGRHISIVNDIFSFEKELATSKSAHKEGGALCSSVSVLAEEVGITTGAAKRVLWSMCREWERLHQDIVTKRIGGPDTCSNSLKEYLRGLEYQMSGNELWSRTTSRYGQAAE</sequence>
<evidence type="ECO:0000313" key="1">
    <source>
        <dbReference type="EMBL" id="KAI4861347.1"/>
    </source>
</evidence>
<dbReference type="Proteomes" id="UP001497700">
    <property type="component" value="Unassembled WGS sequence"/>
</dbReference>
<evidence type="ECO:0000313" key="2">
    <source>
        <dbReference type="Proteomes" id="UP001497700"/>
    </source>
</evidence>
<dbReference type="EMBL" id="MU393555">
    <property type="protein sequence ID" value="KAI4861347.1"/>
    <property type="molecule type" value="Genomic_DNA"/>
</dbReference>
<organism evidence="1 2">
    <name type="scientific">Hypoxylon rubiginosum</name>
    <dbReference type="NCBI Taxonomy" id="110542"/>
    <lineage>
        <taxon>Eukaryota</taxon>
        <taxon>Fungi</taxon>
        <taxon>Dikarya</taxon>
        <taxon>Ascomycota</taxon>
        <taxon>Pezizomycotina</taxon>
        <taxon>Sordariomycetes</taxon>
        <taxon>Xylariomycetidae</taxon>
        <taxon>Xylariales</taxon>
        <taxon>Hypoxylaceae</taxon>
        <taxon>Hypoxylon</taxon>
    </lineage>
</organism>
<proteinExistence type="predicted"/>
<protein>
    <submittedName>
        <fullName evidence="1">Aristolochene synthase from penicillium Roqueforti</fullName>
    </submittedName>
</protein>
<name>A0ACB9YQ39_9PEZI</name>
<keyword evidence="2" id="KW-1185">Reference proteome</keyword>